<dbReference type="Proteomes" id="UP000307657">
    <property type="component" value="Unassembled WGS sequence"/>
</dbReference>
<evidence type="ECO:0008006" key="3">
    <source>
        <dbReference type="Google" id="ProtNLM"/>
    </source>
</evidence>
<evidence type="ECO:0000313" key="2">
    <source>
        <dbReference type="Proteomes" id="UP000307657"/>
    </source>
</evidence>
<comment type="caution">
    <text evidence="1">The sequence shown here is derived from an EMBL/GenBank/DDBJ whole genome shotgun (WGS) entry which is preliminary data.</text>
</comment>
<name>A0A4U0EZC9_9FLAO</name>
<dbReference type="EMBL" id="SUPL01000002">
    <property type="protein sequence ID" value="TJY37310.1"/>
    <property type="molecule type" value="Genomic_DNA"/>
</dbReference>
<sequence>MRFKNILYLFVLVAFGCKKPPEEPEEKKELVMVETSEMAQLMNEMYAYNESIKQQIIDGKFNNSFPKKFMNIHSAVLTDPSDRDGSFESFSKLFLEAQKAVFESSNADLTTNYNKAINACISCHEVKCVGPIPRIKKLLIK</sequence>
<dbReference type="OrthoDB" id="982229at2"/>
<organism evidence="1 2">
    <name type="scientific">Pontimicrobium aquaticum</name>
    <dbReference type="NCBI Taxonomy" id="2565367"/>
    <lineage>
        <taxon>Bacteria</taxon>
        <taxon>Pseudomonadati</taxon>
        <taxon>Bacteroidota</taxon>
        <taxon>Flavobacteriia</taxon>
        <taxon>Flavobacteriales</taxon>
        <taxon>Flavobacteriaceae</taxon>
        <taxon>Pontimicrobium</taxon>
    </lineage>
</organism>
<proteinExistence type="predicted"/>
<dbReference type="AlphaFoldDB" id="A0A4U0EZC9"/>
<dbReference type="PROSITE" id="PS51257">
    <property type="entry name" value="PROKAR_LIPOPROTEIN"/>
    <property type="match status" value="1"/>
</dbReference>
<evidence type="ECO:0000313" key="1">
    <source>
        <dbReference type="EMBL" id="TJY37310.1"/>
    </source>
</evidence>
<dbReference type="RefSeq" id="WP_136841650.1">
    <property type="nucleotide sequence ID" value="NZ_SUPL01000002.1"/>
</dbReference>
<reference evidence="1 2" key="1">
    <citation type="submission" date="2019-04" db="EMBL/GenBank/DDBJ databases">
        <title>Lacinutrix sp. nov., isolated from marine water.</title>
        <authorList>
            <person name="Kim W."/>
        </authorList>
    </citation>
    <scope>NUCLEOTIDE SEQUENCE [LARGE SCALE GENOMIC DNA]</scope>
    <source>
        <strain evidence="1 2">CAU 1491</strain>
    </source>
</reference>
<protein>
    <recommendedName>
        <fullName evidence="3">Cytochrome C</fullName>
    </recommendedName>
</protein>
<accession>A0A4U0EZC9</accession>
<gene>
    <name evidence="1" type="ORF">E5167_05010</name>
</gene>
<keyword evidence="2" id="KW-1185">Reference proteome</keyword>